<keyword evidence="9" id="KW-1185">Reference proteome</keyword>
<evidence type="ECO:0000256" key="5">
    <source>
        <dbReference type="ARBA" id="ARBA00034078"/>
    </source>
</evidence>
<keyword evidence="8" id="KW-0223">Dioxygenase</keyword>
<evidence type="ECO:0000256" key="3">
    <source>
        <dbReference type="ARBA" id="ARBA00023004"/>
    </source>
</evidence>
<dbReference type="EMBL" id="AQHR01000104">
    <property type="protein sequence ID" value="EON75520.1"/>
    <property type="molecule type" value="Genomic_DNA"/>
</dbReference>
<reference evidence="8 9" key="1">
    <citation type="submission" date="2013-02" db="EMBL/GenBank/DDBJ databases">
        <title>A novel strain isolated from Lonar lake, Maharashtra, India.</title>
        <authorList>
            <person name="Singh A."/>
        </authorList>
    </citation>
    <scope>NUCLEOTIDE SEQUENCE [LARGE SCALE GENOMIC DNA]</scope>
    <source>
        <strain evidence="8 9">AK24</strain>
    </source>
</reference>
<feature type="domain" description="Rieske" evidence="7">
    <location>
        <begin position="8"/>
        <end position="104"/>
    </location>
</feature>
<comment type="similarity">
    <text evidence="6">Belongs to the bacterial ring-hydroxylating dioxygenase ferredoxin component family.</text>
</comment>
<name>R7ZN40_9BACT</name>
<evidence type="ECO:0000256" key="6">
    <source>
        <dbReference type="ARBA" id="ARBA00038001"/>
    </source>
</evidence>
<dbReference type="InterPro" id="IPR036922">
    <property type="entry name" value="Rieske_2Fe-2S_sf"/>
</dbReference>
<evidence type="ECO:0000256" key="1">
    <source>
        <dbReference type="ARBA" id="ARBA00022714"/>
    </source>
</evidence>
<keyword evidence="2" id="KW-0479">Metal-binding</keyword>
<comment type="cofactor">
    <cofactor evidence="5">
        <name>[2Fe-2S] cluster</name>
        <dbReference type="ChEBI" id="CHEBI:190135"/>
    </cofactor>
</comment>
<keyword evidence="3" id="KW-0408">Iron</keyword>
<evidence type="ECO:0000256" key="2">
    <source>
        <dbReference type="ARBA" id="ARBA00022723"/>
    </source>
</evidence>
<sequence length="106" mass="12281">MKTYTLGQSREEVIGLFPERKIKQVLLGEQKVCVVRVGVDFFAFEPYCPHRMMGLREGWVTAYDEVVCPLHQYRFELRTGKVAMGDCRELICYRTSLEEGGLVIFI</sequence>
<evidence type="ECO:0000256" key="4">
    <source>
        <dbReference type="ARBA" id="ARBA00023014"/>
    </source>
</evidence>
<dbReference type="GO" id="GO:0046872">
    <property type="term" value="F:metal ion binding"/>
    <property type="evidence" value="ECO:0007669"/>
    <property type="project" value="UniProtKB-KW"/>
</dbReference>
<evidence type="ECO:0000313" key="8">
    <source>
        <dbReference type="EMBL" id="EON75520.1"/>
    </source>
</evidence>
<dbReference type="AlphaFoldDB" id="R7ZN40"/>
<dbReference type="Pfam" id="PF00355">
    <property type="entry name" value="Rieske"/>
    <property type="match status" value="1"/>
</dbReference>
<dbReference type="GO" id="GO:0051213">
    <property type="term" value="F:dioxygenase activity"/>
    <property type="evidence" value="ECO:0007669"/>
    <property type="project" value="UniProtKB-KW"/>
</dbReference>
<dbReference type="OrthoDB" id="593800at2"/>
<accession>R7ZN40</accession>
<dbReference type="PROSITE" id="PS51296">
    <property type="entry name" value="RIESKE"/>
    <property type="match status" value="1"/>
</dbReference>
<keyword evidence="4" id="KW-0411">Iron-sulfur</keyword>
<dbReference type="Gene3D" id="2.102.10.10">
    <property type="entry name" value="Rieske [2Fe-2S] iron-sulphur domain"/>
    <property type="match status" value="1"/>
</dbReference>
<evidence type="ECO:0000259" key="7">
    <source>
        <dbReference type="PROSITE" id="PS51296"/>
    </source>
</evidence>
<keyword evidence="8" id="KW-0560">Oxidoreductase</keyword>
<dbReference type="STRING" id="1232681.ADIS_3923"/>
<dbReference type="RefSeq" id="WP_010856050.1">
    <property type="nucleotide sequence ID" value="NZ_AQHR01000104.1"/>
</dbReference>
<dbReference type="GO" id="GO:0051537">
    <property type="term" value="F:2 iron, 2 sulfur cluster binding"/>
    <property type="evidence" value="ECO:0007669"/>
    <property type="project" value="UniProtKB-KW"/>
</dbReference>
<dbReference type="PANTHER" id="PTHR21496">
    <property type="entry name" value="FERREDOXIN-RELATED"/>
    <property type="match status" value="1"/>
</dbReference>
<dbReference type="SUPFAM" id="SSF50022">
    <property type="entry name" value="ISP domain"/>
    <property type="match status" value="1"/>
</dbReference>
<gene>
    <name evidence="8" type="ORF">ADIS_3923</name>
</gene>
<proteinExistence type="inferred from homology"/>
<keyword evidence="1" id="KW-0001">2Fe-2S</keyword>
<dbReference type="PANTHER" id="PTHR21496:SF0">
    <property type="entry name" value="RIESKE DOMAIN-CONTAINING PROTEIN"/>
    <property type="match status" value="1"/>
</dbReference>
<dbReference type="Proteomes" id="UP000013909">
    <property type="component" value="Unassembled WGS sequence"/>
</dbReference>
<organism evidence="8 9">
    <name type="scientific">Lunatimonas lonarensis</name>
    <dbReference type="NCBI Taxonomy" id="1232681"/>
    <lineage>
        <taxon>Bacteria</taxon>
        <taxon>Pseudomonadati</taxon>
        <taxon>Bacteroidota</taxon>
        <taxon>Cytophagia</taxon>
        <taxon>Cytophagales</taxon>
        <taxon>Cyclobacteriaceae</taxon>
    </lineage>
</organism>
<dbReference type="InterPro" id="IPR017941">
    <property type="entry name" value="Rieske_2Fe-2S"/>
</dbReference>
<comment type="caution">
    <text evidence="8">The sequence shown here is derived from an EMBL/GenBank/DDBJ whole genome shotgun (WGS) entry which is preliminary data.</text>
</comment>
<protein>
    <submittedName>
        <fullName evidence="8">Biphenyl dioxygenase</fullName>
    </submittedName>
</protein>
<evidence type="ECO:0000313" key="9">
    <source>
        <dbReference type="Proteomes" id="UP000013909"/>
    </source>
</evidence>